<accession>A0A921QY25</accession>
<sequence>METLTNLTDSTPAGGSRWVLLNKQSNEHDRESSADAKTTASSCTSSGQRFTVSFSVAAPPAPSSFHGHWVRGDGVGGTPASDDRDDDHHCSYSSYAISDDRENSKDPELKIIAAHDGAMLIEMVPPVGDSYSASAADTSDYFLYEAGAGRRRPPSLSLLPDCYIPMQCHYQFPTATPMARDLSVFNATGILRRGDGEVLVAQLETPPPLNGAPCKTAELCVLRLRPGGHDHHDWVLKRVPIVHHEGDDGELWLWTEMMDAVVPVGSRFMCWVDYSRGFLVCDMAEENPKLRFVPLPVKAPQTRHRSTDRLDEMNCCRWRNMAAAGAGAVRFVSVAPRCCCGGAGTTTCERSSSAFNVTTWTLALRMDEPTMAWVKDGVLDCDELWRLPNYGCLPRVALVFPVVCPDNADVVCFTVREYPQDSIDDDGADDETTVWMVKINTRSKALLSVFRSDNEDYDAEHLLPVGRVTAWKQCEAVRTEGAEEPPPHRPAHAGQSPASGDPSPASLALPSARRLYTDSPTNSVRSKAAIGQSGSGKPAPSWHRIGARRPPAHVFCSW</sequence>
<organism evidence="3 4">
    <name type="scientific">Sorghum bicolor</name>
    <name type="common">Sorghum</name>
    <name type="synonym">Sorghum vulgare</name>
    <dbReference type="NCBI Taxonomy" id="4558"/>
    <lineage>
        <taxon>Eukaryota</taxon>
        <taxon>Viridiplantae</taxon>
        <taxon>Streptophyta</taxon>
        <taxon>Embryophyta</taxon>
        <taxon>Tracheophyta</taxon>
        <taxon>Spermatophyta</taxon>
        <taxon>Magnoliopsida</taxon>
        <taxon>Liliopsida</taxon>
        <taxon>Poales</taxon>
        <taxon>Poaceae</taxon>
        <taxon>PACMAD clade</taxon>
        <taxon>Panicoideae</taxon>
        <taxon>Andropogonodae</taxon>
        <taxon>Andropogoneae</taxon>
        <taxon>Sorghinae</taxon>
        <taxon>Sorghum</taxon>
    </lineage>
</organism>
<dbReference type="AlphaFoldDB" id="A0A921QY25"/>
<feature type="region of interest" description="Disordered" evidence="1">
    <location>
        <begin position="478"/>
        <end position="546"/>
    </location>
</feature>
<dbReference type="Pfam" id="PF07762">
    <property type="entry name" value="DUF1618"/>
    <property type="match status" value="1"/>
</dbReference>
<dbReference type="PANTHER" id="PTHR33074:SF129">
    <property type="entry name" value="DUF1618 DOMAIN-CONTAINING PROTEIN"/>
    <property type="match status" value="1"/>
</dbReference>
<reference evidence="3" key="2">
    <citation type="submission" date="2020-10" db="EMBL/GenBank/DDBJ databases">
        <authorList>
            <person name="Cooper E.A."/>
            <person name="Brenton Z.W."/>
            <person name="Flinn B.S."/>
            <person name="Jenkins J."/>
            <person name="Shu S."/>
            <person name="Flowers D."/>
            <person name="Luo F."/>
            <person name="Wang Y."/>
            <person name="Xia P."/>
            <person name="Barry K."/>
            <person name="Daum C."/>
            <person name="Lipzen A."/>
            <person name="Yoshinaga Y."/>
            <person name="Schmutz J."/>
            <person name="Saski C."/>
            <person name="Vermerris W."/>
            <person name="Kresovich S."/>
        </authorList>
    </citation>
    <scope>NUCLEOTIDE SEQUENCE</scope>
</reference>
<dbReference type="Proteomes" id="UP000807115">
    <property type="component" value="Chromosome 5"/>
</dbReference>
<comment type="caution">
    <text evidence="3">The sequence shown here is derived from an EMBL/GenBank/DDBJ whole genome shotgun (WGS) entry which is preliminary data.</text>
</comment>
<feature type="region of interest" description="Disordered" evidence="1">
    <location>
        <begin position="23"/>
        <end position="42"/>
    </location>
</feature>
<protein>
    <recommendedName>
        <fullName evidence="2">DUF1618 domain-containing protein</fullName>
    </recommendedName>
</protein>
<dbReference type="PANTHER" id="PTHR33074">
    <property type="entry name" value="EXPRESSED PROTEIN-RELATED"/>
    <property type="match status" value="1"/>
</dbReference>
<proteinExistence type="predicted"/>
<gene>
    <name evidence="3" type="ORF">BDA96_05G059600</name>
</gene>
<evidence type="ECO:0000313" key="3">
    <source>
        <dbReference type="EMBL" id="KAG0528990.1"/>
    </source>
</evidence>
<reference evidence="3" key="1">
    <citation type="journal article" date="2019" name="BMC Genomics">
        <title>A new reference genome for Sorghum bicolor reveals high levels of sequence similarity between sweet and grain genotypes: implications for the genetics of sugar metabolism.</title>
        <authorList>
            <person name="Cooper E.A."/>
            <person name="Brenton Z.W."/>
            <person name="Flinn B.S."/>
            <person name="Jenkins J."/>
            <person name="Shu S."/>
            <person name="Flowers D."/>
            <person name="Luo F."/>
            <person name="Wang Y."/>
            <person name="Xia P."/>
            <person name="Barry K."/>
            <person name="Daum C."/>
            <person name="Lipzen A."/>
            <person name="Yoshinaga Y."/>
            <person name="Schmutz J."/>
            <person name="Saski C."/>
            <person name="Vermerris W."/>
            <person name="Kresovich S."/>
        </authorList>
    </citation>
    <scope>NUCLEOTIDE SEQUENCE</scope>
</reference>
<dbReference type="EMBL" id="CM027684">
    <property type="protein sequence ID" value="KAG0528990.1"/>
    <property type="molecule type" value="Genomic_DNA"/>
</dbReference>
<feature type="compositionally biased region" description="Basic and acidic residues" evidence="1">
    <location>
        <begin position="25"/>
        <end position="34"/>
    </location>
</feature>
<evidence type="ECO:0000256" key="1">
    <source>
        <dbReference type="SAM" id="MobiDB-lite"/>
    </source>
</evidence>
<dbReference type="InterPro" id="IPR011676">
    <property type="entry name" value="DUF1618"/>
</dbReference>
<feature type="region of interest" description="Disordered" evidence="1">
    <location>
        <begin position="65"/>
        <end position="87"/>
    </location>
</feature>
<feature type="domain" description="DUF1618" evidence="2">
    <location>
        <begin position="271"/>
        <end position="412"/>
    </location>
</feature>
<name>A0A921QY25_SORBI</name>
<feature type="compositionally biased region" description="Basic and acidic residues" evidence="1">
    <location>
        <begin position="478"/>
        <end position="487"/>
    </location>
</feature>
<evidence type="ECO:0000259" key="2">
    <source>
        <dbReference type="Pfam" id="PF07762"/>
    </source>
</evidence>
<evidence type="ECO:0000313" key="4">
    <source>
        <dbReference type="Proteomes" id="UP000807115"/>
    </source>
</evidence>